<dbReference type="Gene3D" id="3.40.50.80">
    <property type="entry name" value="Nucleotide-binding domain of ferredoxin-NADP reductase (FNR) module"/>
    <property type="match status" value="1"/>
</dbReference>
<evidence type="ECO:0000313" key="18">
    <source>
        <dbReference type="Proteomes" id="UP000449547"/>
    </source>
</evidence>
<dbReference type="GO" id="GO:0046210">
    <property type="term" value="P:nitric oxide catabolic process"/>
    <property type="evidence" value="ECO:0007669"/>
    <property type="project" value="TreeGrafter"/>
</dbReference>
<dbReference type="SUPFAM" id="SSF63380">
    <property type="entry name" value="Riboflavin synthase domain-like"/>
    <property type="match status" value="1"/>
</dbReference>
<dbReference type="Proteomes" id="UP000449547">
    <property type="component" value="Unassembled WGS sequence"/>
</dbReference>
<evidence type="ECO:0000256" key="11">
    <source>
        <dbReference type="ARBA" id="ARBA00023004"/>
    </source>
</evidence>
<dbReference type="PANTHER" id="PTHR43396">
    <property type="entry name" value="FLAVOHEMOPROTEIN"/>
    <property type="match status" value="1"/>
</dbReference>
<keyword evidence="10" id="KW-0521">NADP</keyword>
<evidence type="ECO:0000256" key="5">
    <source>
        <dbReference type="ARBA" id="ARBA00022575"/>
    </source>
</evidence>
<reference evidence="17 18" key="1">
    <citation type="submission" date="2019-07" db="EMBL/GenBank/DDBJ databases">
        <title>Genome assembly of two rare yeast pathogens: Diutina rugosa and Trichomonascus ciferrii.</title>
        <authorList>
            <person name="Mixao V."/>
            <person name="Saus E."/>
            <person name="Hansen A."/>
            <person name="Lass-Flor C."/>
            <person name="Gabaldon T."/>
        </authorList>
    </citation>
    <scope>NUCLEOTIDE SEQUENCE [LARGE SCALE GENOMIC DNA]</scope>
    <source>
        <strain evidence="17 18">CBS 613</strain>
    </source>
</reference>
<dbReference type="SUPFAM" id="SSF52343">
    <property type="entry name" value="Ferredoxin reductase-like, C-terminal NADP-linked domain"/>
    <property type="match status" value="1"/>
</dbReference>
<comment type="catalytic activity">
    <reaction evidence="14">
        <text>2 nitric oxide + NADPH + 2 O2 = 2 nitrate + NADP(+) + H(+)</text>
        <dbReference type="Rhea" id="RHEA:19465"/>
        <dbReference type="ChEBI" id="CHEBI:15378"/>
        <dbReference type="ChEBI" id="CHEBI:15379"/>
        <dbReference type="ChEBI" id="CHEBI:16480"/>
        <dbReference type="ChEBI" id="CHEBI:17632"/>
        <dbReference type="ChEBI" id="CHEBI:57783"/>
        <dbReference type="ChEBI" id="CHEBI:58349"/>
        <dbReference type="EC" id="1.14.12.17"/>
    </reaction>
</comment>
<proteinExistence type="inferred from homology"/>
<dbReference type="FunFam" id="1.10.490.10:FF:000003">
    <property type="entry name" value="Flavohemoprotein"/>
    <property type="match status" value="1"/>
</dbReference>
<feature type="domain" description="Globin" evidence="15">
    <location>
        <begin position="9"/>
        <end position="146"/>
    </location>
</feature>
<dbReference type="PROSITE" id="PS01033">
    <property type="entry name" value="GLOBIN"/>
    <property type="match status" value="1"/>
</dbReference>
<dbReference type="PANTHER" id="PTHR43396:SF3">
    <property type="entry name" value="FLAVOHEMOPROTEIN"/>
    <property type="match status" value="1"/>
</dbReference>
<dbReference type="GO" id="GO:0071500">
    <property type="term" value="P:cellular response to nitrosative stress"/>
    <property type="evidence" value="ECO:0007669"/>
    <property type="project" value="TreeGrafter"/>
</dbReference>
<keyword evidence="18" id="KW-1185">Reference proteome</keyword>
<dbReference type="AlphaFoldDB" id="A0A642UNH7"/>
<comment type="similarity">
    <text evidence="3">In the C-terminal section; belongs to the flavoprotein pyridine nucleotide cytochrome reductase family.</text>
</comment>
<feature type="domain" description="FAD-binding FR-type" evidence="16">
    <location>
        <begin position="155"/>
        <end position="259"/>
    </location>
</feature>
<evidence type="ECO:0000256" key="4">
    <source>
        <dbReference type="ARBA" id="ARBA00012229"/>
    </source>
</evidence>
<protein>
    <recommendedName>
        <fullName evidence="4">nitric oxide dioxygenase</fullName>
        <ecNumber evidence="4">1.14.12.17</ecNumber>
    </recommendedName>
</protein>
<comment type="cofactor">
    <cofactor evidence="2">
        <name>FAD</name>
        <dbReference type="ChEBI" id="CHEBI:57692"/>
    </cofactor>
</comment>
<dbReference type="Pfam" id="PF00175">
    <property type="entry name" value="NAD_binding_1"/>
    <property type="match status" value="1"/>
</dbReference>
<dbReference type="Gene3D" id="2.40.30.10">
    <property type="entry name" value="Translation factors"/>
    <property type="match status" value="1"/>
</dbReference>
<evidence type="ECO:0000256" key="9">
    <source>
        <dbReference type="ARBA" id="ARBA00022827"/>
    </source>
</evidence>
<gene>
    <name evidence="17" type="ORF">DIURU_003636</name>
</gene>
<dbReference type="EC" id="1.14.12.17" evidence="4"/>
<dbReference type="GeneID" id="54782287"/>
<keyword evidence="7" id="KW-0285">Flavoprotein</keyword>
<dbReference type="Pfam" id="PF00042">
    <property type="entry name" value="Globin"/>
    <property type="match status" value="1"/>
</dbReference>
<dbReference type="InterPro" id="IPR017927">
    <property type="entry name" value="FAD-bd_FR_type"/>
</dbReference>
<dbReference type="InterPro" id="IPR008333">
    <property type="entry name" value="Cbr1-like_FAD-bd_dom"/>
</dbReference>
<name>A0A642UNH7_DIURU</name>
<dbReference type="EMBL" id="SWFT01000105">
    <property type="protein sequence ID" value="KAA8901266.1"/>
    <property type="molecule type" value="Genomic_DNA"/>
</dbReference>
<dbReference type="InterPro" id="IPR009050">
    <property type="entry name" value="Globin-like_sf"/>
</dbReference>
<evidence type="ECO:0000256" key="1">
    <source>
        <dbReference type="ARBA" id="ARBA00001970"/>
    </source>
</evidence>
<dbReference type="Pfam" id="PF00970">
    <property type="entry name" value="FAD_binding_6"/>
    <property type="match status" value="1"/>
</dbReference>
<dbReference type="InterPro" id="IPR017938">
    <property type="entry name" value="Riboflavin_synthase-like_b-brl"/>
</dbReference>
<dbReference type="GO" id="GO:0008941">
    <property type="term" value="F:nitric oxide dioxygenase NAD(P)H activity"/>
    <property type="evidence" value="ECO:0007669"/>
    <property type="project" value="UniProtKB-EC"/>
</dbReference>
<dbReference type="SUPFAM" id="SSF46458">
    <property type="entry name" value="Globin-like"/>
    <property type="match status" value="1"/>
</dbReference>
<evidence type="ECO:0000313" key="17">
    <source>
        <dbReference type="EMBL" id="KAA8901266.1"/>
    </source>
</evidence>
<keyword evidence="6" id="KW-0349">Heme</keyword>
<dbReference type="GO" id="GO:0020037">
    <property type="term" value="F:heme binding"/>
    <property type="evidence" value="ECO:0007669"/>
    <property type="project" value="InterPro"/>
</dbReference>
<dbReference type="Gene3D" id="1.10.490.10">
    <property type="entry name" value="Globins"/>
    <property type="match status" value="1"/>
</dbReference>
<evidence type="ECO:0000256" key="3">
    <source>
        <dbReference type="ARBA" id="ARBA00006401"/>
    </source>
</evidence>
<dbReference type="VEuPathDB" id="FungiDB:DIURU_003636"/>
<evidence type="ECO:0000256" key="8">
    <source>
        <dbReference type="ARBA" id="ARBA00022723"/>
    </source>
</evidence>
<comment type="catalytic activity">
    <reaction evidence="13">
        <text>2 nitric oxide + NADH + 2 O2 = 2 nitrate + NAD(+) + H(+)</text>
        <dbReference type="Rhea" id="RHEA:19469"/>
        <dbReference type="ChEBI" id="CHEBI:15378"/>
        <dbReference type="ChEBI" id="CHEBI:15379"/>
        <dbReference type="ChEBI" id="CHEBI:16480"/>
        <dbReference type="ChEBI" id="CHEBI:17632"/>
        <dbReference type="ChEBI" id="CHEBI:57540"/>
        <dbReference type="ChEBI" id="CHEBI:57945"/>
        <dbReference type="EC" id="1.14.12.17"/>
    </reaction>
</comment>
<comment type="caution">
    <text evidence="17">The sequence shown here is derived from an EMBL/GenBank/DDBJ whole genome shotgun (WGS) entry which is preliminary data.</text>
</comment>
<dbReference type="OMA" id="IMIGREK"/>
<evidence type="ECO:0000256" key="6">
    <source>
        <dbReference type="ARBA" id="ARBA00022617"/>
    </source>
</evidence>
<dbReference type="OrthoDB" id="436496at2759"/>
<dbReference type="GO" id="GO:0071949">
    <property type="term" value="F:FAD binding"/>
    <property type="evidence" value="ECO:0007669"/>
    <property type="project" value="TreeGrafter"/>
</dbReference>
<dbReference type="InterPro" id="IPR000971">
    <property type="entry name" value="Globin"/>
</dbReference>
<keyword evidence="12" id="KW-0520">NAD</keyword>
<dbReference type="InterPro" id="IPR039261">
    <property type="entry name" value="FNR_nucleotide-bd"/>
</dbReference>
<evidence type="ECO:0000256" key="2">
    <source>
        <dbReference type="ARBA" id="ARBA00001974"/>
    </source>
</evidence>
<accession>A0A642UNH7</accession>
<keyword evidence="9" id="KW-0274">FAD</keyword>
<evidence type="ECO:0000256" key="14">
    <source>
        <dbReference type="ARBA" id="ARBA00049433"/>
    </source>
</evidence>
<organism evidence="17 18">
    <name type="scientific">Diutina rugosa</name>
    <name type="common">Yeast</name>
    <name type="synonym">Candida rugosa</name>
    <dbReference type="NCBI Taxonomy" id="5481"/>
    <lineage>
        <taxon>Eukaryota</taxon>
        <taxon>Fungi</taxon>
        <taxon>Dikarya</taxon>
        <taxon>Ascomycota</taxon>
        <taxon>Saccharomycotina</taxon>
        <taxon>Pichiomycetes</taxon>
        <taxon>Debaryomycetaceae</taxon>
        <taxon>Diutina</taxon>
    </lineage>
</organism>
<keyword evidence="11" id="KW-0408">Iron</keyword>
<dbReference type="RefSeq" id="XP_034011889.1">
    <property type="nucleotide sequence ID" value="XM_034156420.1"/>
</dbReference>
<comment type="cofactor">
    <cofactor evidence="1">
        <name>heme b</name>
        <dbReference type="ChEBI" id="CHEBI:60344"/>
    </cofactor>
</comment>
<dbReference type="PROSITE" id="PS51384">
    <property type="entry name" value="FAD_FR"/>
    <property type="match status" value="1"/>
</dbReference>
<keyword evidence="8" id="KW-0479">Metal-binding</keyword>
<dbReference type="GO" id="GO:0046872">
    <property type="term" value="F:metal ion binding"/>
    <property type="evidence" value="ECO:0007669"/>
    <property type="project" value="UniProtKB-KW"/>
</dbReference>
<evidence type="ECO:0000259" key="15">
    <source>
        <dbReference type="PROSITE" id="PS01033"/>
    </source>
</evidence>
<evidence type="ECO:0000256" key="13">
    <source>
        <dbReference type="ARBA" id="ARBA00048649"/>
    </source>
</evidence>
<evidence type="ECO:0000259" key="16">
    <source>
        <dbReference type="PROSITE" id="PS51384"/>
    </source>
</evidence>
<dbReference type="InterPro" id="IPR012292">
    <property type="entry name" value="Globin/Proto"/>
</dbReference>
<dbReference type="GO" id="GO:0009636">
    <property type="term" value="P:response to toxic substance"/>
    <property type="evidence" value="ECO:0007669"/>
    <property type="project" value="UniProtKB-KW"/>
</dbReference>
<evidence type="ECO:0000256" key="10">
    <source>
        <dbReference type="ARBA" id="ARBA00022857"/>
    </source>
</evidence>
<evidence type="ECO:0000256" key="12">
    <source>
        <dbReference type="ARBA" id="ARBA00023027"/>
    </source>
</evidence>
<keyword evidence="5" id="KW-0216">Detoxification</keyword>
<dbReference type="InterPro" id="IPR001433">
    <property type="entry name" value="OxRdtase_FAD/NAD-bd"/>
</dbReference>
<dbReference type="GO" id="GO:0019825">
    <property type="term" value="F:oxygen binding"/>
    <property type="evidence" value="ECO:0007669"/>
    <property type="project" value="InterPro"/>
</dbReference>
<evidence type="ECO:0000256" key="7">
    <source>
        <dbReference type="ARBA" id="ARBA00022630"/>
    </source>
</evidence>
<sequence length="399" mass="46175">MAIQFIARPLTENQKQVIRDSVPILKQEGDQITNEFYKIMVRKYAGMSTFFNKTDQKLMRQPKIMAFCLLRYAECIDDLTPLQDFIDQIVNKHIGLQIVPEHYQYFGEGLIAAFEEMLEEGATPQFLEAWTIAYANLAKLLIDMENKRNALLPWTGFRRFKVVKLVMESSAVRSVYFTPEDPNHRIMMPQPGQYVCIRWMINGEIITREYSVSWIPLDNMYRISVKHLPNGLVSGHVHQNLTEGDILQVAPPGGQFVFSEDPPQYAKKWVFVIGGIGITPTIPIMQRALEQGVAVQLMWSNKTSAVRPFVTQLRQWEHQYPNFSVTEFHTQQEPQDLIGSEGYERRIIYDDIKHFKNSTHYVHLVGPRGFMNEIKSMLDGMSFTNVTAEFYGPTLFLFM</sequence>